<sequence>MALTPIKASLIQDLVDLVNENLGALVTVELAECRACPDENDEAVGVCPACGGVGVVERYTLDMPKLQSERYGRLIEGFDVKQGQLVPKFRSKDKAFAMLVKLLGFDKAVVEIANASFAEAMPTEERDRIVEQFKTLLRDGVLE</sequence>
<evidence type="ECO:0000313" key="2">
    <source>
        <dbReference type="Proteomes" id="UP000515295"/>
    </source>
</evidence>
<dbReference type="EMBL" id="MT740725">
    <property type="protein sequence ID" value="QMV32350.1"/>
    <property type="molecule type" value="Genomic_DNA"/>
</dbReference>
<name>A0A7G5B7S7_9CAUD</name>
<reference evidence="1 2" key="1">
    <citation type="submission" date="2020-07" db="EMBL/GenBank/DDBJ databases">
        <title>Ralstonia phages.</title>
        <authorList>
            <person name="Trotereau A."/>
            <person name="Boyer C."/>
            <person name="Torres-Barcelo C."/>
        </authorList>
    </citation>
    <scope>NUCLEOTIDE SEQUENCE [LARGE SCALE GENOMIC DNA]</scope>
</reference>
<dbReference type="Proteomes" id="UP000515295">
    <property type="component" value="Segment"/>
</dbReference>
<gene>
    <name evidence="1" type="ORF">S1_00033</name>
</gene>
<protein>
    <submittedName>
        <fullName evidence="1">Uncharacterized protein</fullName>
    </submittedName>
</protein>
<proteinExistence type="predicted"/>
<evidence type="ECO:0000313" key="1">
    <source>
        <dbReference type="EMBL" id="QMV32350.1"/>
    </source>
</evidence>
<accession>A0A7G5B7S7</accession>
<organism evidence="1 2">
    <name type="scientific">Ralstonia phage Adzire</name>
    <dbReference type="NCBI Taxonomy" id="2759711"/>
    <lineage>
        <taxon>Viruses</taxon>
        <taxon>Duplodnaviria</taxon>
        <taxon>Heunggongvirae</taxon>
        <taxon>Uroviricota</taxon>
        <taxon>Caudoviricetes</taxon>
        <taxon>Bakolyvirus</taxon>
        <taxon>Bakolyvirus simangalove</taxon>
    </lineage>
</organism>